<name>A0A200R075_MACCD</name>
<proteinExistence type="predicted"/>
<gene>
    <name evidence="1" type="ORF">BVC80_8663g11</name>
</gene>
<evidence type="ECO:0000313" key="2">
    <source>
        <dbReference type="Proteomes" id="UP000195402"/>
    </source>
</evidence>
<protein>
    <submittedName>
        <fullName evidence="1">Uncharacterized protein</fullName>
    </submittedName>
</protein>
<dbReference type="AlphaFoldDB" id="A0A200R075"/>
<comment type="caution">
    <text evidence="1">The sequence shown here is derived from an EMBL/GenBank/DDBJ whole genome shotgun (WGS) entry which is preliminary data.</text>
</comment>
<sequence length="105" mass="11998">MPDLFILRVAKLTLRVSVAPVSPTPSLRLPVSLRSMALKNYSQRIEEKGKVSNYCDCTSSKSSKREERGEKRGERFCRNCNCGLFGFSWEQKLEFDLRFGVCSKV</sequence>
<dbReference type="Proteomes" id="UP000195402">
    <property type="component" value="Unassembled WGS sequence"/>
</dbReference>
<evidence type="ECO:0000313" key="1">
    <source>
        <dbReference type="EMBL" id="OVA16115.1"/>
    </source>
</evidence>
<reference evidence="1 2" key="1">
    <citation type="journal article" date="2017" name="Mol. Plant">
        <title>The Genome of Medicinal Plant Macleaya cordata Provides New Insights into Benzylisoquinoline Alkaloids Metabolism.</title>
        <authorList>
            <person name="Liu X."/>
            <person name="Liu Y."/>
            <person name="Huang P."/>
            <person name="Ma Y."/>
            <person name="Qing Z."/>
            <person name="Tang Q."/>
            <person name="Cao H."/>
            <person name="Cheng P."/>
            <person name="Zheng Y."/>
            <person name="Yuan Z."/>
            <person name="Zhou Y."/>
            <person name="Liu J."/>
            <person name="Tang Z."/>
            <person name="Zhuo Y."/>
            <person name="Zhang Y."/>
            <person name="Yu L."/>
            <person name="Huang J."/>
            <person name="Yang P."/>
            <person name="Peng Q."/>
            <person name="Zhang J."/>
            <person name="Jiang W."/>
            <person name="Zhang Z."/>
            <person name="Lin K."/>
            <person name="Ro D.K."/>
            <person name="Chen X."/>
            <person name="Xiong X."/>
            <person name="Shang Y."/>
            <person name="Huang S."/>
            <person name="Zeng J."/>
        </authorList>
    </citation>
    <scope>NUCLEOTIDE SEQUENCE [LARGE SCALE GENOMIC DNA]</scope>
    <source>
        <strain evidence="2">cv. BLH2017</strain>
        <tissue evidence="1">Root</tissue>
    </source>
</reference>
<dbReference type="InParanoid" id="A0A200R075"/>
<dbReference type="EMBL" id="MVGT01000659">
    <property type="protein sequence ID" value="OVA16115.1"/>
    <property type="molecule type" value="Genomic_DNA"/>
</dbReference>
<keyword evidence="2" id="KW-1185">Reference proteome</keyword>
<accession>A0A200R075</accession>
<organism evidence="1 2">
    <name type="scientific">Macleaya cordata</name>
    <name type="common">Five-seeded plume-poppy</name>
    <name type="synonym">Bocconia cordata</name>
    <dbReference type="NCBI Taxonomy" id="56857"/>
    <lineage>
        <taxon>Eukaryota</taxon>
        <taxon>Viridiplantae</taxon>
        <taxon>Streptophyta</taxon>
        <taxon>Embryophyta</taxon>
        <taxon>Tracheophyta</taxon>
        <taxon>Spermatophyta</taxon>
        <taxon>Magnoliopsida</taxon>
        <taxon>Ranunculales</taxon>
        <taxon>Papaveraceae</taxon>
        <taxon>Papaveroideae</taxon>
        <taxon>Macleaya</taxon>
    </lineage>
</organism>